<evidence type="ECO:0000259" key="7">
    <source>
        <dbReference type="Pfam" id="PF07730"/>
    </source>
</evidence>
<keyword evidence="2 8" id="KW-0418">Kinase</keyword>
<evidence type="ECO:0000256" key="4">
    <source>
        <dbReference type="SAM" id="Coils"/>
    </source>
</evidence>
<name>A0A1S1J9D5_9FLAO</name>
<dbReference type="AlphaFoldDB" id="A0A1S1J9D5"/>
<dbReference type="Gene3D" id="3.30.565.10">
    <property type="entry name" value="Histidine kinase-like ATPase, C-terminal domain"/>
    <property type="match status" value="1"/>
</dbReference>
<feature type="transmembrane region" description="Helical" evidence="5">
    <location>
        <begin position="12"/>
        <end position="33"/>
    </location>
</feature>
<dbReference type="EMBL" id="MUHG01000019">
    <property type="protein sequence ID" value="OXB18947.1"/>
    <property type="molecule type" value="Genomic_DNA"/>
</dbReference>
<gene>
    <name evidence="9" type="ORF">B0A71_13470</name>
    <name evidence="8" type="ORF">BHE19_09350</name>
</gene>
<dbReference type="InterPro" id="IPR050482">
    <property type="entry name" value="Sensor_HK_TwoCompSys"/>
</dbReference>
<accession>A0A1S1J9D5</accession>
<dbReference type="OrthoDB" id="9778366at2"/>
<dbReference type="CDD" id="cd16917">
    <property type="entry name" value="HATPase_UhpB-NarQ-NarX-like"/>
    <property type="match status" value="1"/>
</dbReference>
<keyword evidence="5" id="KW-0472">Membrane</keyword>
<dbReference type="EMBL" id="MIKE01000023">
    <property type="protein sequence ID" value="OHT44913.1"/>
    <property type="molecule type" value="Genomic_DNA"/>
</dbReference>
<dbReference type="SUPFAM" id="SSF55874">
    <property type="entry name" value="ATPase domain of HSP90 chaperone/DNA topoisomerase II/histidine kinase"/>
    <property type="match status" value="1"/>
</dbReference>
<dbReference type="GO" id="GO:0046983">
    <property type="term" value="F:protein dimerization activity"/>
    <property type="evidence" value="ECO:0007669"/>
    <property type="project" value="InterPro"/>
</dbReference>
<dbReference type="Proteomes" id="UP000198319">
    <property type="component" value="Unassembled WGS sequence"/>
</dbReference>
<keyword evidence="11" id="KW-1185">Reference proteome</keyword>
<dbReference type="RefSeq" id="WP_070907260.1">
    <property type="nucleotide sequence ID" value="NZ_MIKE01000023.1"/>
</dbReference>
<dbReference type="PANTHER" id="PTHR24421">
    <property type="entry name" value="NITRATE/NITRITE SENSOR PROTEIN NARX-RELATED"/>
    <property type="match status" value="1"/>
</dbReference>
<feature type="domain" description="Histidine kinase/HSP90-like ATPase" evidence="6">
    <location>
        <begin position="177"/>
        <end position="227"/>
    </location>
</feature>
<keyword evidence="1" id="KW-0808">Transferase</keyword>
<reference evidence="10" key="2">
    <citation type="submission" date="2016-09" db="EMBL/GenBank/DDBJ databases">
        <authorList>
            <person name="Chen S."/>
            <person name="Walker E."/>
        </authorList>
    </citation>
    <scope>NUCLEOTIDE SEQUENCE [LARGE SCALE GENOMIC DNA]</scope>
    <source>
        <strain evidence="10">MSU</strain>
    </source>
</reference>
<organism evidence="8 10">
    <name type="scientific">Flavobacterium tructae</name>
    <dbReference type="NCBI Taxonomy" id="1114873"/>
    <lineage>
        <taxon>Bacteria</taxon>
        <taxon>Pseudomonadati</taxon>
        <taxon>Bacteroidota</taxon>
        <taxon>Flavobacteriia</taxon>
        <taxon>Flavobacteriales</taxon>
        <taxon>Flavobacteriaceae</taxon>
        <taxon>Flavobacterium</taxon>
    </lineage>
</organism>
<evidence type="ECO:0000256" key="3">
    <source>
        <dbReference type="ARBA" id="ARBA00023012"/>
    </source>
</evidence>
<evidence type="ECO:0000256" key="1">
    <source>
        <dbReference type="ARBA" id="ARBA00022679"/>
    </source>
</evidence>
<keyword evidence="5" id="KW-0812">Transmembrane</keyword>
<dbReference type="Pfam" id="PF07730">
    <property type="entry name" value="HisKA_3"/>
    <property type="match status" value="1"/>
</dbReference>
<feature type="coiled-coil region" evidence="4">
    <location>
        <begin position="39"/>
        <end position="66"/>
    </location>
</feature>
<keyword evidence="4" id="KW-0175">Coiled coil</keyword>
<evidence type="ECO:0000313" key="10">
    <source>
        <dbReference type="Proteomes" id="UP000180252"/>
    </source>
</evidence>
<keyword evidence="5" id="KW-1133">Transmembrane helix</keyword>
<protein>
    <submittedName>
        <fullName evidence="8">Two-component sensor histidine kinase</fullName>
    </submittedName>
</protein>
<evidence type="ECO:0000313" key="8">
    <source>
        <dbReference type="EMBL" id="OHT44913.1"/>
    </source>
</evidence>
<reference evidence="8" key="1">
    <citation type="submission" date="2016-09" db="EMBL/GenBank/DDBJ databases">
        <authorList>
            <person name="Capua I."/>
            <person name="De Benedictis P."/>
            <person name="Joannis T."/>
            <person name="Lombin L.H."/>
            <person name="Cattoli G."/>
        </authorList>
    </citation>
    <scope>NUCLEOTIDE SEQUENCE [LARGE SCALE GENOMIC DNA]</scope>
    <source>
        <strain evidence="8">MSU</strain>
    </source>
</reference>
<keyword evidence="3" id="KW-0902">Two-component regulatory system</keyword>
<proteinExistence type="predicted"/>
<reference evidence="9 11" key="3">
    <citation type="submission" date="2016-11" db="EMBL/GenBank/DDBJ databases">
        <title>Whole genomes of Flavobacteriaceae.</title>
        <authorList>
            <person name="Stine C."/>
            <person name="Li C."/>
            <person name="Tadesse D."/>
        </authorList>
    </citation>
    <scope>NUCLEOTIDE SEQUENCE [LARGE SCALE GENOMIC DNA]</scope>
    <source>
        <strain evidence="9 11">ATCC BAA-2541</strain>
    </source>
</reference>
<dbReference type="InterPro" id="IPR036890">
    <property type="entry name" value="HATPase_C_sf"/>
</dbReference>
<dbReference type="STRING" id="1278819.BHE19_09350"/>
<dbReference type="Gene3D" id="1.20.5.1930">
    <property type="match status" value="1"/>
</dbReference>
<sequence length="275" mass="31890">MSELPHEIKLTYIIAIMVMLLFVCFIIMVVFVYNKKQLIQQQENQIKESEFQNQLLQKELERQKAIQVERERISQDMHDDLGAGISAIKLQAEFLKYKMPEESFSEDLEVIIATSEDMNLAMREILWSLNSQNDTIGNFIEYVSLYVKRFLDKTTITFQLDSNIIEKETNLSVKARRNLFLVVKEAVHNVYKHSEASTLQIQFEQTENDLKITVNDNGVGFSDTIQKGNGINNMSLRMEAINGTFKIVLAQKGTHLLFVCPLEDQILEQYSKDFF</sequence>
<feature type="domain" description="Signal transduction histidine kinase subgroup 3 dimerisation and phosphoacceptor" evidence="7">
    <location>
        <begin position="69"/>
        <end position="131"/>
    </location>
</feature>
<dbReference type="Pfam" id="PF02518">
    <property type="entry name" value="HATPase_c"/>
    <property type="match status" value="1"/>
</dbReference>
<dbReference type="GO" id="GO:0016020">
    <property type="term" value="C:membrane"/>
    <property type="evidence" value="ECO:0007669"/>
    <property type="project" value="InterPro"/>
</dbReference>
<evidence type="ECO:0000313" key="9">
    <source>
        <dbReference type="EMBL" id="OXB18947.1"/>
    </source>
</evidence>
<evidence type="ECO:0000256" key="5">
    <source>
        <dbReference type="SAM" id="Phobius"/>
    </source>
</evidence>
<comment type="caution">
    <text evidence="8">The sequence shown here is derived from an EMBL/GenBank/DDBJ whole genome shotgun (WGS) entry which is preliminary data.</text>
</comment>
<dbReference type="InterPro" id="IPR003594">
    <property type="entry name" value="HATPase_dom"/>
</dbReference>
<evidence type="ECO:0000259" key="6">
    <source>
        <dbReference type="Pfam" id="PF02518"/>
    </source>
</evidence>
<dbReference type="InterPro" id="IPR011712">
    <property type="entry name" value="Sig_transdc_His_kin_sub3_dim/P"/>
</dbReference>
<evidence type="ECO:0000256" key="2">
    <source>
        <dbReference type="ARBA" id="ARBA00022777"/>
    </source>
</evidence>
<evidence type="ECO:0000313" key="11">
    <source>
        <dbReference type="Proteomes" id="UP000198319"/>
    </source>
</evidence>
<dbReference type="GO" id="GO:0000155">
    <property type="term" value="F:phosphorelay sensor kinase activity"/>
    <property type="evidence" value="ECO:0007669"/>
    <property type="project" value="InterPro"/>
</dbReference>
<dbReference type="Proteomes" id="UP000180252">
    <property type="component" value="Unassembled WGS sequence"/>
</dbReference>